<dbReference type="Pfam" id="PF00557">
    <property type="entry name" value="Peptidase_M24"/>
    <property type="match status" value="1"/>
</dbReference>
<dbReference type="GO" id="GO:0006508">
    <property type="term" value="P:proteolysis"/>
    <property type="evidence" value="ECO:0007669"/>
    <property type="project" value="UniProtKB-KW"/>
</dbReference>
<comment type="caution">
    <text evidence="14">The sequence shown here is derived from an EMBL/GenBank/DDBJ whole genome shotgun (WGS) entry which is preliminary data.</text>
</comment>
<dbReference type="Proteomes" id="UP000051027">
    <property type="component" value="Unassembled WGS sequence"/>
</dbReference>
<dbReference type="FunFam" id="3.90.230.10:FF:000002">
    <property type="entry name" value="Xaa-Pro aminopeptidase 3"/>
    <property type="match status" value="1"/>
</dbReference>
<evidence type="ECO:0000256" key="5">
    <source>
        <dbReference type="ARBA" id="ARBA00022670"/>
    </source>
</evidence>
<sequence length="431" mass="47994">MKNEFINRRKKLGSIFPSNSAVVISGASIQLRNADSSHAFRQDSSFWYLTGFNEPDSTLVLLINGAHEVQSAIFVPKKDKVKEIWDGYRAGPEGAKKDHGFDQAFNNTEIDDRLPELLTGSNTVFYPFGKNPRLDKNMVDWIKAAKSKDRHSPAIDISDAASKIGNQRLLKSAYEIELMKKACRISAEAHVEAMKFVKSGMTEQAMEAFYLYEFAKRGGRFSAYTPIVASGENACILHYVENCKTLNNGDLLLVDAGCEYDFYASDITRTFPVSGRFTDPQLAIYEIVLEAQIKSIESVSVNNNVMDAQIISEKVITQGLIDLGILTGSLDALHAEGAFKDFYMHKIGHWLGLDVHDAGDYMENNQFMQFKPGMVTTVEPGIYIPASAEVEDKWKGIGIRIEDDILVTAEGNENLTEFVPSDPREIEALMA</sequence>
<dbReference type="InterPro" id="IPR000994">
    <property type="entry name" value="Pept_M24"/>
</dbReference>
<dbReference type="CDD" id="cd01087">
    <property type="entry name" value="Prolidase"/>
    <property type="match status" value="1"/>
</dbReference>
<dbReference type="Pfam" id="PF05195">
    <property type="entry name" value="AMP_N"/>
    <property type="match status" value="1"/>
</dbReference>
<evidence type="ECO:0000256" key="7">
    <source>
        <dbReference type="ARBA" id="ARBA00022801"/>
    </source>
</evidence>
<feature type="domain" description="Aminopeptidase P N-terminal" evidence="13">
    <location>
        <begin position="1"/>
        <end position="135"/>
    </location>
</feature>
<dbReference type="InterPro" id="IPR007865">
    <property type="entry name" value="Aminopep_P_N"/>
</dbReference>
<dbReference type="GO" id="GO:0030145">
    <property type="term" value="F:manganese ion binding"/>
    <property type="evidence" value="ECO:0007669"/>
    <property type="project" value="InterPro"/>
</dbReference>
<dbReference type="Gene3D" id="3.90.230.10">
    <property type="entry name" value="Creatinase/methionine aminopeptidase superfamily"/>
    <property type="match status" value="1"/>
</dbReference>
<evidence type="ECO:0000256" key="6">
    <source>
        <dbReference type="ARBA" id="ARBA00022723"/>
    </source>
</evidence>
<evidence type="ECO:0000256" key="3">
    <source>
        <dbReference type="ARBA" id="ARBA00008766"/>
    </source>
</evidence>
<proteinExistence type="inferred from homology"/>
<dbReference type="GO" id="GO:0005829">
    <property type="term" value="C:cytosol"/>
    <property type="evidence" value="ECO:0007669"/>
    <property type="project" value="TreeGrafter"/>
</dbReference>
<reference evidence="14 15" key="1">
    <citation type="submission" date="2015-10" db="EMBL/GenBank/DDBJ databases">
        <title>Metagenome-Assembled Genomes uncover a global brackish microbiome.</title>
        <authorList>
            <person name="Hugerth L.W."/>
            <person name="Larsson J."/>
            <person name="Alneberg J."/>
            <person name="Lindh M.V."/>
            <person name="Legrand C."/>
            <person name="Pinhassi J."/>
            <person name="Andersson A.F."/>
        </authorList>
    </citation>
    <scope>NUCLEOTIDE SEQUENCE [LARGE SCALE GENOMIC DNA]</scope>
    <source>
        <strain evidence="14">BACL1 MAG-120820-bin45</strain>
    </source>
</reference>
<evidence type="ECO:0000313" key="15">
    <source>
        <dbReference type="Proteomes" id="UP000051027"/>
    </source>
</evidence>
<evidence type="ECO:0000256" key="11">
    <source>
        <dbReference type="ARBA" id="ARBA00075356"/>
    </source>
</evidence>
<keyword evidence="8" id="KW-0482">Metalloprotease</keyword>
<comment type="catalytic activity">
    <reaction evidence="1">
        <text>Release of any N-terminal amino acid, including proline, that is linked to proline, even from a dipeptide or tripeptide.</text>
        <dbReference type="EC" id="3.4.11.9"/>
    </reaction>
</comment>
<evidence type="ECO:0000256" key="10">
    <source>
        <dbReference type="ARBA" id="ARBA00069363"/>
    </source>
</evidence>
<dbReference type="InterPro" id="IPR036005">
    <property type="entry name" value="Creatinase/aminopeptidase-like"/>
</dbReference>
<dbReference type="Gene3D" id="3.40.350.10">
    <property type="entry name" value="Creatinase/prolidase N-terminal domain"/>
    <property type="match status" value="1"/>
</dbReference>
<keyword evidence="7" id="KW-0378">Hydrolase</keyword>
<dbReference type="InterPro" id="IPR052433">
    <property type="entry name" value="X-Pro_dipept-like"/>
</dbReference>
<evidence type="ECO:0000259" key="13">
    <source>
        <dbReference type="SMART" id="SM01011"/>
    </source>
</evidence>
<dbReference type="STRING" id="1655612.ABS10_01625"/>
<evidence type="ECO:0000256" key="2">
    <source>
        <dbReference type="ARBA" id="ARBA00001936"/>
    </source>
</evidence>
<comment type="cofactor">
    <cofactor evidence="2">
        <name>Mn(2+)</name>
        <dbReference type="ChEBI" id="CHEBI:29035"/>
    </cofactor>
</comment>
<keyword evidence="5" id="KW-0645">Protease</keyword>
<name>A0A0R2U9K9_9GAMM</name>
<evidence type="ECO:0000313" key="14">
    <source>
        <dbReference type="EMBL" id="KRO93995.1"/>
    </source>
</evidence>
<dbReference type="SMART" id="SM01011">
    <property type="entry name" value="AMP_N"/>
    <property type="match status" value="1"/>
</dbReference>
<comment type="similarity">
    <text evidence="3">Belongs to the peptidase M24B family.</text>
</comment>
<accession>A0A0R2U9K9</accession>
<organism evidence="14 15">
    <name type="scientific">SAR86 cluster bacterium BACL1 MAG-120820-bin45</name>
    <dbReference type="NCBI Taxonomy" id="1655612"/>
    <lineage>
        <taxon>Bacteria</taxon>
        <taxon>Pseudomonadati</taxon>
        <taxon>Pseudomonadota</taxon>
        <taxon>Gammaproteobacteria</taxon>
        <taxon>SAR86 cluster</taxon>
    </lineage>
</organism>
<dbReference type="PANTHER" id="PTHR43226">
    <property type="entry name" value="XAA-PRO AMINOPEPTIDASE 3"/>
    <property type="match status" value="1"/>
</dbReference>
<evidence type="ECO:0000256" key="8">
    <source>
        <dbReference type="ARBA" id="ARBA00023049"/>
    </source>
</evidence>
<gene>
    <name evidence="14" type="ORF">ABS10_01625</name>
</gene>
<keyword evidence="9" id="KW-0464">Manganese</keyword>
<dbReference type="AlphaFoldDB" id="A0A0R2U9K9"/>
<dbReference type="EMBL" id="LICS01000134">
    <property type="protein sequence ID" value="KRO93995.1"/>
    <property type="molecule type" value="Genomic_DNA"/>
</dbReference>
<dbReference type="SUPFAM" id="SSF55920">
    <property type="entry name" value="Creatinase/aminopeptidase"/>
    <property type="match status" value="1"/>
</dbReference>
<dbReference type="GO" id="GO:0070006">
    <property type="term" value="F:metalloaminopeptidase activity"/>
    <property type="evidence" value="ECO:0007669"/>
    <property type="project" value="InterPro"/>
</dbReference>
<dbReference type="InterPro" id="IPR029149">
    <property type="entry name" value="Creatin/AminoP/Spt16_N"/>
</dbReference>
<evidence type="ECO:0000256" key="1">
    <source>
        <dbReference type="ARBA" id="ARBA00001424"/>
    </source>
</evidence>
<evidence type="ECO:0000256" key="9">
    <source>
        <dbReference type="ARBA" id="ARBA00023211"/>
    </source>
</evidence>
<keyword evidence="6" id="KW-0479">Metal-binding</keyword>
<protein>
    <recommendedName>
        <fullName evidence="10">Xaa-Pro aminopeptidase</fullName>
        <ecNumber evidence="4">3.4.11.9</ecNumber>
    </recommendedName>
    <alternativeName>
        <fullName evidence="11">Aminopeptidase P II</fullName>
    </alternativeName>
    <alternativeName>
        <fullName evidence="12">X-Pro aminopeptidase</fullName>
    </alternativeName>
</protein>
<dbReference type="SUPFAM" id="SSF53092">
    <property type="entry name" value="Creatinase/prolidase N-terminal domain"/>
    <property type="match status" value="1"/>
</dbReference>
<evidence type="ECO:0000256" key="12">
    <source>
        <dbReference type="ARBA" id="ARBA00081411"/>
    </source>
</evidence>
<evidence type="ECO:0000256" key="4">
    <source>
        <dbReference type="ARBA" id="ARBA00012574"/>
    </source>
</evidence>
<dbReference type="EC" id="3.4.11.9" evidence="4"/>
<dbReference type="PANTHER" id="PTHR43226:SF4">
    <property type="entry name" value="XAA-PRO AMINOPEPTIDASE 3"/>
    <property type="match status" value="1"/>
</dbReference>